<dbReference type="GO" id="GO:0003950">
    <property type="term" value="F:NAD+ poly-ADP-ribosyltransferase activity"/>
    <property type="evidence" value="ECO:0007669"/>
    <property type="project" value="InterPro"/>
</dbReference>
<dbReference type="RefSeq" id="XP_008292702.1">
    <property type="nucleotide sequence ID" value="XM_008294480.1"/>
</dbReference>
<dbReference type="GO" id="GO:0005737">
    <property type="term" value="C:cytoplasm"/>
    <property type="evidence" value="ECO:0007669"/>
    <property type="project" value="TreeGrafter"/>
</dbReference>
<dbReference type="Gene3D" id="3.90.175.10">
    <property type="entry name" value="Diphtheria Toxin, domain 1"/>
    <property type="match status" value="2"/>
</dbReference>
<evidence type="ECO:0000256" key="1">
    <source>
        <dbReference type="ARBA" id="ARBA00024347"/>
    </source>
</evidence>
<dbReference type="Pfam" id="PF00644">
    <property type="entry name" value="PARP"/>
    <property type="match status" value="2"/>
</dbReference>
<evidence type="ECO:0000313" key="4">
    <source>
        <dbReference type="RefSeq" id="XP_008292702.1"/>
    </source>
</evidence>
<gene>
    <name evidence="4" type="primary">LOC103366691</name>
</gene>
<feature type="domain" description="PARP catalytic" evidence="2">
    <location>
        <begin position="172"/>
        <end position="252"/>
    </location>
</feature>
<evidence type="ECO:0000313" key="3">
    <source>
        <dbReference type="Proteomes" id="UP000694891"/>
    </source>
</evidence>
<dbReference type="FunFam" id="3.90.175.10:FF:000001">
    <property type="entry name" value="Grass carp reovirus (GCRV)-induced gene 2e"/>
    <property type="match status" value="2"/>
</dbReference>
<sequence length="309" mass="35294">MQYQWAEYDSLPVGVVRLETQRPDNGKTYVMYHGTTRRNALSITISGFRQSADGMLGRGIYLSRDLQKASRYPLNHPEHDRVVLKVTVNVGKVIAINYQGHPLQKNWHDYGYDTAWVPPNCGMVNSGLQENCVWDPERIQIIKVVKPKPYQWAEDDFLPVGVIRLETESPENNKTYVMYHGTTNANASSIRSSGFRQSADGMLGRGVYLSRDLQKASRYPLEEPEHNRVVLKVKVNVGKVIAINRQRHPHQKNWHDYGYDTAWVPPNCGMVKSGLEENCVWDPKRIQIIEALKPTPVPHYRGCGAYGYK</sequence>
<protein>
    <submittedName>
        <fullName evidence="4">Uncharacterized protein LOC103366691</fullName>
    </submittedName>
</protein>
<dbReference type="SUPFAM" id="SSF56399">
    <property type="entry name" value="ADP-ribosylation"/>
    <property type="match status" value="2"/>
</dbReference>
<dbReference type="AlphaFoldDB" id="A0A9Y4KM80"/>
<dbReference type="PANTHER" id="PTHR36542">
    <property type="entry name" value="GIG2-LIKE PROTEIN DRED-RELATED"/>
    <property type="match status" value="1"/>
</dbReference>
<dbReference type="PANTHER" id="PTHR36542:SF2">
    <property type="entry name" value="GIG2-LIKE PROTEIN DRED-RELATED"/>
    <property type="match status" value="1"/>
</dbReference>
<dbReference type="GeneID" id="103366691"/>
<comment type="similarity">
    <text evidence="1">Belongs to the ARTD/PARP family.</text>
</comment>
<evidence type="ECO:0000259" key="2">
    <source>
        <dbReference type="Pfam" id="PF00644"/>
    </source>
</evidence>
<dbReference type="InterPro" id="IPR012317">
    <property type="entry name" value="Poly(ADP-ribose)pol_cat_dom"/>
</dbReference>
<reference evidence="4" key="1">
    <citation type="submission" date="2025-08" db="UniProtKB">
        <authorList>
            <consortium name="RefSeq"/>
        </authorList>
    </citation>
    <scope>IDENTIFICATION</scope>
</reference>
<name>A0A9Y4KM80_9TELE</name>
<dbReference type="Proteomes" id="UP000694891">
    <property type="component" value="Unplaced"/>
</dbReference>
<feature type="domain" description="PARP catalytic" evidence="2">
    <location>
        <begin position="25"/>
        <end position="106"/>
    </location>
</feature>
<keyword evidence="3" id="KW-1185">Reference proteome</keyword>
<accession>A0A9Y4KM80</accession>
<organism evidence="3 4">
    <name type="scientific">Stegastes partitus</name>
    <name type="common">bicolor damselfish</name>
    <dbReference type="NCBI Taxonomy" id="144197"/>
    <lineage>
        <taxon>Eukaryota</taxon>
        <taxon>Metazoa</taxon>
        <taxon>Chordata</taxon>
        <taxon>Craniata</taxon>
        <taxon>Vertebrata</taxon>
        <taxon>Euteleostomi</taxon>
        <taxon>Actinopterygii</taxon>
        <taxon>Neopterygii</taxon>
        <taxon>Teleostei</taxon>
        <taxon>Neoteleostei</taxon>
        <taxon>Acanthomorphata</taxon>
        <taxon>Ovalentaria</taxon>
        <taxon>Pomacentridae</taxon>
        <taxon>Stegastes</taxon>
    </lineage>
</organism>
<proteinExistence type="inferred from homology"/>